<keyword evidence="1" id="KW-0689">Ribosomal protein</keyword>
<gene>
    <name evidence="1" type="ORF">H4Q32_030726</name>
</gene>
<proteinExistence type="predicted"/>
<name>A0ABQ8L766_LABRO</name>
<sequence>MDFKQIEQYFRRGLSNREILTLLKDVHGIKISNRTLERILSKHQLWRRKNKTDEADVEPSFSNNYKHQDNHMVTGCPNLVRLDLGTENVSVAEMQKFLHHGTQPDSTCVSLGQAPAINGMRDGDLR</sequence>
<dbReference type="Proteomes" id="UP000830375">
    <property type="component" value="Unassembled WGS sequence"/>
</dbReference>
<dbReference type="EMBL" id="JACTAM010001181">
    <property type="protein sequence ID" value="KAI2646550.1"/>
    <property type="molecule type" value="Genomic_DNA"/>
</dbReference>
<reference evidence="1 2" key="1">
    <citation type="submission" date="2022-01" db="EMBL/GenBank/DDBJ databases">
        <title>A high-quality chromosome-level genome assembly of rohu carp, Labeo rohita.</title>
        <authorList>
            <person name="Arick M.A. II"/>
            <person name="Hsu C.-Y."/>
            <person name="Magbanua Z."/>
            <person name="Pechanova O."/>
            <person name="Grover C."/>
            <person name="Miller E."/>
            <person name="Thrash A."/>
            <person name="Ezzel L."/>
            <person name="Alam S."/>
            <person name="Benzie J."/>
            <person name="Hamilton M."/>
            <person name="Karsi A."/>
            <person name="Lawrence M.L."/>
            <person name="Peterson D.G."/>
        </authorList>
    </citation>
    <scope>NUCLEOTIDE SEQUENCE [LARGE SCALE GENOMIC DNA]</scope>
    <source>
        <strain evidence="2">BAU-BD-2019</strain>
        <tissue evidence="1">Blood</tissue>
    </source>
</reference>
<dbReference type="PANTHER" id="PTHR46177">
    <property type="entry name" value="INTEGRASE CATALYTIC DOMAIN-CONTAINING PROTEIN"/>
    <property type="match status" value="1"/>
</dbReference>
<comment type="caution">
    <text evidence="1">The sequence shown here is derived from an EMBL/GenBank/DDBJ whole genome shotgun (WGS) entry which is preliminary data.</text>
</comment>
<organism evidence="1 2">
    <name type="scientific">Labeo rohita</name>
    <name type="common">Indian major carp</name>
    <name type="synonym">Cyprinus rohita</name>
    <dbReference type="NCBI Taxonomy" id="84645"/>
    <lineage>
        <taxon>Eukaryota</taxon>
        <taxon>Metazoa</taxon>
        <taxon>Chordata</taxon>
        <taxon>Craniata</taxon>
        <taxon>Vertebrata</taxon>
        <taxon>Euteleostomi</taxon>
        <taxon>Actinopterygii</taxon>
        <taxon>Neopterygii</taxon>
        <taxon>Teleostei</taxon>
        <taxon>Ostariophysi</taxon>
        <taxon>Cypriniformes</taxon>
        <taxon>Cyprinidae</taxon>
        <taxon>Labeoninae</taxon>
        <taxon>Labeonini</taxon>
        <taxon>Labeo</taxon>
    </lineage>
</organism>
<dbReference type="GO" id="GO:0005840">
    <property type="term" value="C:ribosome"/>
    <property type="evidence" value="ECO:0007669"/>
    <property type="project" value="UniProtKB-KW"/>
</dbReference>
<accession>A0ABQ8L766</accession>
<evidence type="ECO:0000313" key="1">
    <source>
        <dbReference type="EMBL" id="KAI2646550.1"/>
    </source>
</evidence>
<keyword evidence="2" id="KW-1185">Reference proteome</keyword>
<protein>
    <submittedName>
        <fullName evidence="1">40S ribosomal protein S13</fullName>
    </submittedName>
</protein>
<dbReference type="PANTHER" id="PTHR46177:SF1">
    <property type="entry name" value="INTEGRASE CATALYTIC DOMAIN-CONTAINING PROTEIN"/>
    <property type="match status" value="1"/>
</dbReference>
<keyword evidence="1" id="KW-0687">Ribonucleoprotein</keyword>
<evidence type="ECO:0000313" key="2">
    <source>
        <dbReference type="Proteomes" id="UP000830375"/>
    </source>
</evidence>